<dbReference type="CDD" id="cd00156">
    <property type="entry name" value="REC"/>
    <property type="match status" value="1"/>
</dbReference>
<dbReference type="PANTHER" id="PTHR44591:SF3">
    <property type="entry name" value="RESPONSE REGULATORY DOMAIN-CONTAINING PROTEIN"/>
    <property type="match status" value="1"/>
</dbReference>
<evidence type="ECO:0000259" key="3">
    <source>
        <dbReference type="PROSITE" id="PS50110"/>
    </source>
</evidence>
<dbReference type="InterPro" id="IPR001789">
    <property type="entry name" value="Sig_transdc_resp-reg_receiver"/>
</dbReference>
<dbReference type="InterPro" id="IPR011006">
    <property type="entry name" value="CheY-like_superfamily"/>
</dbReference>
<dbReference type="GO" id="GO:0000160">
    <property type="term" value="P:phosphorelay signal transduction system"/>
    <property type="evidence" value="ECO:0007669"/>
    <property type="project" value="InterPro"/>
</dbReference>
<dbReference type="InterPro" id="IPR050595">
    <property type="entry name" value="Bact_response_regulator"/>
</dbReference>
<evidence type="ECO:0000313" key="5">
    <source>
        <dbReference type="Proteomes" id="UP000231503"/>
    </source>
</evidence>
<dbReference type="Pfam" id="PF00072">
    <property type="entry name" value="Response_reg"/>
    <property type="match status" value="1"/>
</dbReference>
<feature type="modified residue" description="4-aspartylphosphate" evidence="2">
    <location>
        <position position="57"/>
    </location>
</feature>
<proteinExistence type="predicted"/>
<sequence length="132" mass="14785">MDKNTKRILIVEDDANFVKVLEDGLSQHGFTQIITAVDGEEGLTKATQEKPDLILLDLVLPKMRGEDFLKKLREHEDIKATAVLIVSQLSDYEKISETMSLGIKGYLVKSDFSLESMISQIETILSEGEKKS</sequence>
<protein>
    <recommendedName>
        <fullName evidence="3">Response regulatory domain-containing protein</fullName>
    </recommendedName>
</protein>
<dbReference type="PROSITE" id="PS50110">
    <property type="entry name" value="RESPONSE_REGULATORY"/>
    <property type="match status" value="1"/>
</dbReference>
<organism evidence="4 5">
    <name type="scientific">Candidatus Niyogibacteria bacterium CG10_big_fil_rev_8_21_14_0_10_46_36</name>
    <dbReference type="NCBI Taxonomy" id="1974726"/>
    <lineage>
        <taxon>Bacteria</taxon>
        <taxon>Candidatus Niyogiibacteriota</taxon>
    </lineage>
</organism>
<dbReference type="Gene3D" id="3.40.50.2300">
    <property type="match status" value="1"/>
</dbReference>
<evidence type="ECO:0000256" key="1">
    <source>
        <dbReference type="ARBA" id="ARBA00022553"/>
    </source>
</evidence>
<accession>A0A2H0TEE3</accession>
<feature type="domain" description="Response regulatory" evidence="3">
    <location>
        <begin position="7"/>
        <end position="124"/>
    </location>
</feature>
<reference evidence="5" key="1">
    <citation type="submission" date="2017-09" db="EMBL/GenBank/DDBJ databases">
        <title>Depth-based differentiation of microbial function through sediment-hosted aquifers and enrichment of novel symbionts in the deep terrestrial subsurface.</title>
        <authorList>
            <person name="Probst A.J."/>
            <person name="Ladd B."/>
            <person name="Jarett J.K."/>
            <person name="Geller-Mcgrath D.E."/>
            <person name="Sieber C.M.K."/>
            <person name="Emerson J.B."/>
            <person name="Anantharaman K."/>
            <person name="Thomas B.C."/>
            <person name="Malmstrom R."/>
            <person name="Stieglmeier M."/>
            <person name="Klingl A."/>
            <person name="Woyke T."/>
            <person name="Ryan C.M."/>
            <person name="Banfield J.F."/>
        </authorList>
    </citation>
    <scope>NUCLEOTIDE SEQUENCE [LARGE SCALE GENOMIC DNA]</scope>
</reference>
<comment type="caution">
    <text evidence="4">The sequence shown here is derived from an EMBL/GenBank/DDBJ whole genome shotgun (WGS) entry which is preliminary data.</text>
</comment>
<name>A0A2H0TEE3_9BACT</name>
<dbReference type="SUPFAM" id="SSF52172">
    <property type="entry name" value="CheY-like"/>
    <property type="match status" value="1"/>
</dbReference>
<dbReference type="EMBL" id="PFCO01000001">
    <property type="protein sequence ID" value="PIR69911.1"/>
    <property type="molecule type" value="Genomic_DNA"/>
</dbReference>
<dbReference type="PANTHER" id="PTHR44591">
    <property type="entry name" value="STRESS RESPONSE REGULATOR PROTEIN 1"/>
    <property type="match status" value="1"/>
</dbReference>
<evidence type="ECO:0000256" key="2">
    <source>
        <dbReference type="PROSITE-ProRule" id="PRU00169"/>
    </source>
</evidence>
<evidence type="ECO:0000313" key="4">
    <source>
        <dbReference type="EMBL" id="PIR69911.1"/>
    </source>
</evidence>
<dbReference type="Proteomes" id="UP000231503">
    <property type="component" value="Unassembled WGS sequence"/>
</dbReference>
<gene>
    <name evidence="4" type="ORF">COU47_00555</name>
</gene>
<dbReference type="AlphaFoldDB" id="A0A2H0TEE3"/>
<dbReference type="SMART" id="SM00448">
    <property type="entry name" value="REC"/>
    <property type="match status" value="1"/>
</dbReference>
<keyword evidence="1 2" id="KW-0597">Phosphoprotein</keyword>